<dbReference type="EMBL" id="LLXL01002146">
    <property type="protein sequence ID" value="PKK61663.1"/>
    <property type="molecule type" value="Genomic_DNA"/>
</dbReference>
<feature type="region of interest" description="Disordered" evidence="1">
    <location>
        <begin position="360"/>
        <end position="398"/>
    </location>
</feature>
<protein>
    <recommendedName>
        <fullName evidence="2">DUF8211 domain-containing protein</fullName>
    </recommendedName>
</protein>
<evidence type="ECO:0000259" key="2">
    <source>
        <dbReference type="Pfam" id="PF26638"/>
    </source>
</evidence>
<feature type="domain" description="DUF8211" evidence="2">
    <location>
        <begin position="42"/>
        <end position="127"/>
    </location>
</feature>
<sequence length="398" mass="46482">MSDNRHECGLHFFRKYPAAIAFVRNEHGDLIPKNQRRNKQFHANLTFDRWITKESKSISSSRTGISYNSRYIVCNSNRKLRPGRTHIYHKLMDNFQLSPSPNPRTAKKQQIRFERSCRRILSQEKTADIPKQKDYNFTIPHYFNTNTNTGTRPKALRNISVATAMTSASVPNNENLYTVAPYNPVPDMFIPIKYRDIIPPDPIYDNSGSFIIPGSRAWFTYMHQLDLDTRDDRLEKANDATFATKMDRLYAEGEASKARYQQQRQVSESTEWNNVCHTYMQSVKRPTLTKNQKKYQKQKMKKKKILEPEIDSFFINYPNVEPPLSLKPKKFTRSWFDYQGRTFPSDPNTSDDTKELEIRPLKRNNHIFNHNSSSNSIHKRSRLDTPLALDSEQAGSSK</sequence>
<accession>A0A2N1MJ54</accession>
<gene>
    <name evidence="3" type="ORF">RhiirC2_791479</name>
</gene>
<evidence type="ECO:0000313" key="3">
    <source>
        <dbReference type="EMBL" id="PKK61663.1"/>
    </source>
</evidence>
<dbReference type="VEuPathDB" id="FungiDB:RhiirA1_470192"/>
<name>A0A2N1MJ54_9GLOM</name>
<evidence type="ECO:0000256" key="1">
    <source>
        <dbReference type="SAM" id="MobiDB-lite"/>
    </source>
</evidence>
<reference evidence="3 4" key="2">
    <citation type="submission" date="2017-10" db="EMBL/GenBank/DDBJ databases">
        <title>Extensive intraspecific genome diversity in a model arbuscular mycorrhizal fungus.</title>
        <authorList>
            <person name="Chen E.C.H."/>
            <person name="Morin E."/>
            <person name="Baudet D."/>
            <person name="Noel J."/>
            <person name="Ndikumana S."/>
            <person name="Charron P."/>
            <person name="St-Onge C."/>
            <person name="Giorgi J."/>
            <person name="Grigoriev I.V."/>
            <person name="Roux C."/>
            <person name="Martin F.M."/>
            <person name="Corradi N."/>
        </authorList>
    </citation>
    <scope>NUCLEOTIDE SEQUENCE [LARGE SCALE GENOMIC DNA]</scope>
    <source>
        <strain evidence="3 4">C2</strain>
    </source>
</reference>
<comment type="caution">
    <text evidence="3">The sequence shown here is derived from an EMBL/GenBank/DDBJ whole genome shotgun (WGS) entry which is preliminary data.</text>
</comment>
<feature type="compositionally biased region" description="Low complexity" evidence="1">
    <location>
        <begin position="366"/>
        <end position="376"/>
    </location>
</feature>
<evidence type="ECO:0000313" key="4">
    <source>
        <dbReference type="Proteomes" id="UP000233469"/>
    </source>
</evidence>
<proteinExistence type="predicted"/>
<organism evidence="3 4">
    <name type="scientific">Rhizophagus irregularis</name>
    <dbReference type="NCBI Taxonomy" id="588596"/>
    <lineage>
        <taxon>Eukaryota</taxon>
        <taxon>Fungi</taxon>
        <taxon>Fungi incertae sedis</taxon>
        <taxon>Mucoromycota</taxon>
        <taxon>Glomeromycotina</taxon>
        <taxon>Glomeromycetes</taxon>
        <taxon>Glomerales</taxon>
        <taxon>Glomeraceae</taxon>
        <taxon>Rhizophagus</taxon>
    </lineage>
</organism>
<dbReference type="Pfam" id="PF26638">
    <property type="entry name" value="DUF8211"/>
    <property type="match status" value="1"/>
</dbReference>
<dbReference type="AlphaFoldDB" id="A0A2N1MJ54"/>
<dbReference type="InterPro" id="IPR058524">
    <property type="entry name" value="DUF8211"/>
</dbReference>
<dbReference type="Proteomes" id="UP000233469">
    <property type="component" value="Unassembled WGS sequence"/>
</dbReference>
<dbReference type="VEuPathDB" id="FungiDB:FUN_003166"/>
<reference evidence="3 4" key="1">
    <citation type="submission" date="2016-04" db="EMBL/GenBank/DDBJ databases">
        <title>Genome analyses suggest a sexual origin of heterokaryosis in a supposedly ancient asexual fungus.</title>
        <authorList>
            <person name="Ropars J."/>
            <person name="Sedzielewska K."/>
            <person name="Noel J."/>
            <person name="Charron P."/>
            <person name="Farinelli L."/>
            <person name="Marton T."/>
            <person name="Kruger M."/>
            <person name="Pelin A."/>
            <person name="Brachmann A."/>
            <person name="Corradi N."/>
        </authorList>
    </citation>
    <scope>NUCLEOTIDE SEQUENCE [LARGE SCALE GENOMIC DNA]</scope>
    <source>
        <strain evidence="3 4">C2</strain>
    </source>
</reference>
<dbReference type="VEuPathDB" id="FungiDB:RhiirFUN_000084"/>